<dbReference type="InterPro" id="IPR036754">
    <property type="entry name" value="YbaK/aa-tRNA-synt-asso_dom_sf"/>
</dbReference>
<keyword evidence="3" id="KW-1185">Reference proteome</keyword>
<name>A0ABQ6HTU4_9MICO</name>
<proteinExistence type="predicted"/>
<sequence length="156" mass="16541">MSLDRARTHLARHGLADHIRELDSSSATVQLAAQALGTEPERIAKTLSFLVDGSPVLVVAAGDARIDNRAFKERFATKARMIPGDQVEELVGHAVGGVCPFGVEPGVTVYLDESLRRFDTVYPACGTASSAAELTLAELERAAEPAGWVAVTSVPE</sequence>
<dbReference type="SUPFAM" id="SSF55826">
    <property type="entry name" value="YbaK/ProRS associated domain"/>
    <property type="match status" value="1"/>
</dbReference>
<evidence type="ECO:0000313" key="2">
    <source>
        <dbReference type="EMBL" id="GMA20944.1"/>
    </source>
</evidence>
<dbReference type="PANTHER" id="PTHR30411:SF1">
    <property type="entry name" value="CYTOPLASMIC PROTEIN"/>
    <property type="match status" value="1"/>
</dbReference>
<accession>A0ABQ6HTU4</accession>
<dbReference type="EMBL" id="BSUJ01000001">
    <property type="protein sequence ID" value="GMA20944.1"/>
    <property type="molecule type" value="Genomic_DNA"/>
</dbReference>
<dbReference type="Proteomes" id="UP001157109">
    <property type="component" value="Unassembled WGS sequence"/>
</dbReference>
<dbReference type="PANTHER" id="PTHR30411">
    <property type="entry name" value="CYTOPLASMIC PROTEIN"/>
    <property type="match status" value="1"/>
</dbReference>
<evidence type="ECO:0000313" key="3">
    <source>
        <dbReference type="Proteomes" id="UP001157109"/>
    </source>
</evidence>
<dbReference type="InterPro" id="IPR007214">
    <property type="entry name" value="YbaK/aa-tRNA-synth-assoc-dom"/>
</dbReference>
<evidence type="ECO:0000259" key="1">
    <source>
        <dbReference type="Pfam" id="PF04073"/>
    </source>
</evidence>
<comment type="caution">
    <text evidence="2">The sequence shown here is derived from an EMBL/GenBank/DDBJ whole genome shotgun (WGS) entry which is preliminary data.</text>
</comment>
<reference evidence="3" key="1">
    <citation type="journal article" date="2019" name="Int. J. Syst. Evol. Microbiol.">
        <title>The Global Catalogue of Microorganisms (GCM) 10K type strain sequencing project: providing services to taxonomists for standard genome sequencing and annotation.</title>
        <authorList>
            <consortium name="The Broad Institute Genomics Platform"/>
            <consortium name="The Broad Institute Genome Sequencing Center for Infectious Disease"/>
            <person name="Wu L."/>
            <person name="Ma J."/>
        </authorList>
    </citation>
    <scope>NUCLEOTIDE SEQUENCE [LARGE SCALE GENOMIC DNA]</scope>
    <source>
        <strain evidence="3">NBRC 105830</strain>
    </source>
</reference>
<gene>
    <name evidence="2" type="ORF">GCM10025862_29650</name>
</gene>
<dbReference type="CDD" id="cd04333">
    <property type="entry name" value="ProX_deacylase"/>
    <property type="match status" value="1"/>
</dbReference>
<dbReference type="RefSeq" id="WP_241441285.1">
    <property type="nucleotide sequence ID" value="NZ_BSUJ01000001.1"/>
</dbReference>
<dbReference type="Gene3D" id="3.90.960.10">
    <property type="entry name" value="YbaK/aminoacyl-tRNA synthetase-associated domain"/>
    <property type="match status" value="1"/>
</dbReference>
<feature type="domain" description="YbaK/aminoacyl-tRNA synthetase-associated" evidence="1">
    <location>
        <begin position="26"/>
        <end position="141"/>
    </location>
</feature>
<organism evidence="2 3">
    <name type="scientific">Arsenicicoccus piscis</name>
    <dbReference type="NCBI Taxonomy" id="673954"/>
    <lineage>
        <taxon>Bacteria</taxon>
        <taxon>Bacillati</taxon>
        <taxon>Actinomycetota</taxon>
        <taxon>Actinomycetes</taxon>
        <taxon>Micrococcales</taxon>
        <taxon>Intrasporangiaceae</taxon>
        <taxon>Arsenicicoccus</taxon>
    </lineage>
</organism>
<dbReference type="Pfam" id="PF04073">
    <property type="entry name" value="tRNA_edit"/>
    <property type="match status" value="1"/>
</dbReference>
<protein>
    <submittedName>
        <fullName evidence="2">Cys-tRNA(Pro) deacylase</fullName>
    </submittedName>
</protein>